<reference evidence="2 3" key="1">
    <citation type="submission" date="2023-11" db="EMBL/GenBank/DDBJ databases">
        <title>Halocaridina rubra genome assembly.</title>
        <authorList>
            <person name="Smith C."/>
        </authorList>
    </citation>
    <scope>NUCLEOTIDE SEQUENCE [LARGE SCALE GENOMIC DNA]</scope>
    <source>
        <strain evidence="2">EP-1</strain>
        <tissue evidence="2">Whole</tissue>
    </source>
</reference>
<accession>A0AAN8ZY55</accession>
<evidence type="ECO:0000256" key="1">
    <source>
        <dbReference type="SAM" id="SignalP"/>
    </source>
</evidence>
<proteinExistence type="predicted"/>
<feature type="signal peptide" evidence="1">
    <location>
        <begin position="1"/>
        <end position="20"/>
    </location>
</feature>
<gene>
    <name evidence="2" type="ORF">SK128_004404</name>
</gene>
<evidence type="ECO:0000313" key="3">
    <source>
        <dbReference type="Proteomes" id="UP001381693"/>
    </source>
</evidence>
<protein>
    <submittedName>
        <fullName evidence="2">Uncharacterized protein</fullName>
    </submittedName>
</protein>
<dbReference type="AlphaFoldDB" id="A0AAN8ZY55"/>
<keyword evidence="3" id="KW-1185">Reference proteome</keyword>
<feature type="chain" id="PRO_5043000448" evidence="1">
    <location>
        <begin position="21"/>
        <end position="149"/>
    </location>
</feature>
<dbReference type="EMBL" id="JAXCGZ010020871">
    <property type="protein sequence ID" value="KAK7065140.1"/>
    <property type="molecule type" value="Genomic_DNA"/>
</dbReference>
<dbReference type="Proteomes" id="UP001381693">
    <property type="component" value="Unassembled WGS sequence"/>
</dbReference>
<comment type="caution">
    <text evidence="2">The sequence shown here is derived from an EMBL/GenBank/DDBJ whole genome shotgun (WGS) entry which is preliminary data.</text>
</comment>
<name>A0AAN8ZY55_HALRR</name>
<sequence length="149" mass="15977">MKLYSGVAILVLEFLARINCYVIKDMGLAFGSGLQRPVNPLEVPMGLLRPNIHAEIPRGLVQPNIPIEVPRSFVQPDVPKEVPKALPHPDIPIVAPKSPNKAPVPPGDGVAFIITAPYFDGTVPYDGSALYIGCLPCHITNGATGYKIC</sequence>
<evidence type="ECO:0000313" key="2">
    <source>
        <dbReference type="EMBL" id="KAK7065140.1"/>
    </source>
</evidence>
<organism evidence="2 3">
    <name type="scientific">Halocaridina rubra</name>
    <name type="common">Hawaiian red shrimp</name>
    <dbReference type="NCBI Taxonomy" id="373956"/>
    <lineage>
        <taxon>Eukaryota</taxon>
        <taxon>Metazoa</taxon>
        <taxon>Ecdysozoa</taxon>
        <taxon>Arthropoda</taxon>
        <taxon>Crustacea</taxon>
        <taxon>Multicrustacea</taxon>
        <taxon>Malacostraca</taxon>
        <taxon>Eumalacostraca</taxon>
        <taxon>Eucarida</taxon>
        <taxon>Decapoda</taxon>
        <taxon>Pleocyemata</taxon>
        <taxon>Caridea</taxon>
        <taxon>Atyoidea</taxon>
        <taxon>Atyidae</taxon>
        <taxon>Halocaridina</taxon>
    </lineage>
</organism>
<keyword evidence="1" id="KW-0732">Signal</keyword>